<name>B6JX29_SCHJY</name>
<evidence type="ECO:0000313" key="8">
    <source>
        <dbReference type="Proteomes" id="UP000001744"/>
    </source>
</evidence>
<dbReference type="GO" id="GO:0005737">
    <property type="term" value="C:cytoplasm"/>
    <property type="evidence" value="ECO:0007669"/>
    <property type="project" value="EnsemblFungi"/>
</dbReference>
<feature type="domain" description="tRNA ligase phosphodiesterase" evidence="3">
    <location>
        <begin position="558"/>
        <end position="780"/>
    </location>
</feature>
<evidence type="ECO:0000259" key="5">
    <source>
        <dbReference type="Pfam" id="PF09511"/>
    </source>
</evidence>
<dbReference type="OMA" id="FQDWDYK"/>
<gene>
    <name evidence="7" type="primary">trl1</name>
    <name evidence="6" type="ORF">SJAG_00956</name>
</gene>
<reference evidence="6 8" key="1">
    <citation type="journal article" date="2011" name="Science">
        <title>Comparative functional genomics of the fission yeasts.</title>
        <authorList>
            <person name="Rhind N."/>
            <person name="Chen Z."/>
            <person name="Yassour M."/>
            <person name="Thompson D.A."/>
            <person name="Haas B.J."/>
            <person name="Habib N."/>
            <person name="Wapinski I."/>
            <person name="Roy S."/>
            <person name="Lin M.F."/>
            <person name="Heiman D.I."/>
            <person name="Young S.K."/>
            <person name="Furuya K."/>
            <person name="Guo Y."/>
            <person name="Pidoux A."/>
            <person name="Chen H.M."/>
            <person name="Robbertse B."/>
            <person name="Goldberg J.M."/>
            <person name="Aoki K."/>
            <person name="Bayne E.H."/>
            <person name="Berlin A.M."/>
            <person name="Desjardins C.A."/>
            <person name="Dobbs E."/>
            <person name="Dukaj L."/>
            <person name="Fan L."/>
            <person name="FitzGerald M.G."/>
            <person name="French C."/>
            <person name="Gujja S."/>
            <person name="Hansen K."/>
            <person name="Keifenheim D."/>
            <person name="Levin J.Z."/>
            <person name="Mosher R.A."/>
            <person name="Mueller C.A."/>
            <person name="Pfiffner J."/>
            <person name="Priest M."/>
            <person name="Russ C."/>
            <person name="Smialowska A."/>
            <person name="Swoboda P."/>
            <person name="Sykes S.M."/>
            <person name="Vaughn M."/>
            <person name="Vengrova S."/>
            <person name="Yoder R."/>
            <person name="Zeng Q."/>
            <person name="Allshire R."/>
            <person name="Baulcombe D."/>
            <person name="Birren B.W."/>
            <person name="Brown W."/>
            <person name="Ekwall K."/>
            <person name="Kellis M."/>
            <person name="Leatherwood J."/>
            <person name="Levin H."/>
            <person name="Margalit H."/>
            <person name="Martienssen R."/>
            <person name="Nieduszynski C.A."/>
            <person name="Spatafora J.W."/>
            <person name="Friedman N."/>
            <person name="Dalgaard J.Z."/>
            <person name="Baumann P."/>
            <person name="Niki H."/>
            <person name="Regev A."/>
            <person name="Nusbaum C."/>
        </authorList>
    </citation>
    <scope>NUCLEOTIDE SEQUENCE [LARGE SCALE GENOMIC DNA]</scope>
    <source>
        <strain evidence="8">yFS275 / FY16936</strain>
    </source>
</reference>
<dbReference type="InterPro" id="IPR015965">
    <property type="entry name" value="tRNA_lig_PDEase"/>
</dbReference>
<evidence type="ECO:0000256" key="1">
    <source>
        <dbReference type="PIRNR" id="PIRNR019634"/>
    </source>
</evidence>
<dbReference type="AlphaFoldDB" id="B6JX29"/>
<dbReference type="EC" id="6.5.1.3" evidence="1"/>
<dbReference type="GO" id="GO:0006388">
    <property type="term" value="P:tRNA splicing, via endonucleolytic cleavage and ligation"/>
    <property type="evidence" value="ECO:0000318"/>
    <property type="project" value="GO_Central"/>
</dbReference>
<dbReference type="InterPro" id="IPR019039">
    <property type="entry name" value="T4-Rnl1-like_N"/>
</dbReference>
<dbReference type="Gene3D" id="3.40.50.300">
    <property type="entry name" value="P-loop containing nucleotide triphosphate hydrolases"/>
    <property type="match status" value="1"/>
</dbReference>
<dbReference type="HOGENOM" id="CLU_010316_1_0_1"/>
<evidence type="ECO:0000259" key="3">
    <source>
        <dbReference type="Pfam" id="PF08302"/>
    </source>
</evidence>
<keyword evidence="1" id="KW-0819">tRNA processing</keyword>
<dbReference type="InterPro" id="IPR027417">
    <property type="entry name" value="P-loop_NTPase"/>
</dbReference>
<sequence length="783" mass="89097">MDSHTLISTLEEYVQKGTAIFSESKPTVRKVDFEVPGTSHKVTSWRFWEQAYRINVSNSKKRINRATGELVSLPTCSRGLFSFTDPVTNKHSIVIRGYDKFFSIDEVECTKWNSIAKETQGPYYLMVKENGCIIFISALPDGTLLVTSKNAIGDDTERLSHSTAGRQWLERHLEASGHTAQQLAETLRDMNVTAVAELCDDEFEEHILPYRGRHRGLFLHGLNENCPDFKTKSPEEVAEFAGKWGFHPVEFLHVDTVDELHKFCEEVRKTGHWKGNAIEGFVVRSKRLVPTEDGNSKTVDFFFKYKFDEPYGLFRQFREITKMLISGERVVYPKYKKISSRYLQFCRQKFEEHPELREHFSNNKGIIELRDEFFALTKLSSLDIVKATSDEDEEAAHIVFVPVATIGCGKTTLGIALQKLFGWPVIQNDNFSSGAGKRGFTNAIINELNQGQRVVFADRNNHIPKMRLELRNSISTDVSGVRYVALVFRIDEEISKFLEERVLARGDNHQSIRVSEGAGKVQGIMRGFKASYRPFDPESPNDRNFHLVINLNPKNGTLQNMKIVITQLQKAFPDFVPRIPTNEECDAALHYAIHEYRPTFTKVFKTKNDTSVQSISYFGAFLDEPSIIPKLIGSLFSQVPDVDRTMWDHLKASGAVQSSFHVTMIHSSAKKVKINDKPVWKEYIKKFKSSNPDNMGSVEFTVTELVWNDRVMTLRVTISPDSEWAGKTTNPELHITVGTANSDIKAYESNVLLAKLREGTNEGIHVLKLPWHCSVKATLKAKY</sequence>
<dbReference type="eggNOG" id="ENOG502QQB9">
    <property type="taxonomic scope" value="Eukaryota"/>
</dbReference>
<dbReference type="Pfam" id="PF09511">
    <property type="entry name" value="RNA_lig_T4_1"/>
    <property type="match status" value="1"/>
</dbReference>
<dbReference type="SUPFAM" id="SSF52540">
    <property type="entry name" value="P-loop containing nucleoside triphosphate hydrolases"/>
    <property type="match status" value="1"/>
</dbReference>
<dbReference type="VEuPathDB" id="FungiDB:SJAG_00956"/>
<dbReference type="Proteomes" id="UP000001744">
    <property type="component" value="Unassembled WGS sequence"/>
</dbReference>
<evidence type="ECO:0000256" key="2">
    <source>
        <dbReference type="PIRSR" id="PIRSR019634-50"/>
    </source>
</evidence>
<dbReference type="GO" id="GO:0070966">
    <property type="term" value="P:nuclear-transcribed mRNA catabolic process, no-go decay"/>
    <property type="evidence" value="ECO:0007669"/>
    <property type="project" value="EnsemblFungi"/>
</dbReference>
<organism evidence="6 8">
    <name type="scientific">Schizosaccharomyces japonicus (strain yFS275 / FY16936)</name>
    <name type="common">Fission yeast</name>
    <dbReference type="NCBI Taxonomy" id="402676"/>
    <lineage>
        <taxon>Eukaryota</taxon>
        <taxon>Fungi</taxon>
        <taxon>Dikarya</taxon>
        <taxon>Ascomycota</taxon>
        <taxon>Taphrinomycotina</taxon>
        <taxon>Schizosaccharomycetes</taxon>
        <taxon>Schizosaccharomycetales</taxon>
        <taxon>Schizosaccharomycetaceae</taxon>
        <taxon>Schizosaccharomyces</taxon>
    </lineage>
</organism>
<dbReference type="GO" id="GO:0005524">
    <property type="term" value="F:ATP binding"/>
    <property type="evidence" value="ECO:0007669"/>
    <property type="project" value="UniProtKB-UniRule"/>
</dbReference>
<dbReference type="GeneID" id="7050827"/>
<dbReference type="InterPro" id="IPR012387">
    <property type="entry name" value="Trl1_fun"/>
</dbReference>
<dbReference type="JaponicusDB" id="SJAG_00956">
    <property type="gene designation" value="trl1"/>
</dbReference>
<comment type="catalytic activity">
    <reaction evidence="1">
        <text>ATP + (ribonucleotide)n-3'-hydroxyl + 5'-phospho-(ribonucleotide)m = (ribonucleotide)n+m + AMP + diphosphate.</text>
        <dbReference type="EC" id="6.5.1.3"/>
    </reaction>
</comment>
<dbReference type="EMBL" id="KE651166">
    <property type="protein sequence ID" value="EEB05930.1"/>
    <property type="molecule type" value="Genomic_DNA"/>
</dbReference>
<dbReference type="PANTHER" id="PTHR32004:SF1">
    <property type="entry name" value="TRNA LIGASE"/>
    <property type="match status" value="1"/>
</dbReference>
<accession>B6JX29</accession>
<dbReference type="STRING" id="402676.B6JX29"/>
<dbReference type="GO" id="GO:0036498">
    <property type="term" value="P:IRE1-mediated unfolded protein response"/>
    <property type="evidence" value="ECO:0007669"/>
    <property type="project" value="EnsemblFungi"/>
</dbReference>
<evidence type="ECO:0000313" key="6">
    <source>
        <dbReference type="EMBL" id="EEB05930.1"/>
    </source>
</evidence>
<feature type="domain" description="tRNA ligase kinase" evidence="4">
    <location>
        <begin position="399"/>
        <end position="553"/>
    </location>
</feature>
<feature type="domain" description="T4 RNA ligase 1-like N-terminal" evidence="5">
    <location>
        <begin position="77"/>
        <end position="311"/>
    </location>
</feature>
<dbReference type="GO" id="GO:2000622">
    <property type="term" value="P:regulation of nuclear-transcribed mRNA catabolic process, nonsense-mediated decay"/>
    <property type="evidence" value="ECO:0007669"/>
    <property type="project" value="EnsemblFungi"/>
</dbReference>
<dbReference type="Pfam" id="PF08302">
    <property type="entry name" value="tRNA_lig_CPD"/>
    <property type="match status" value="1"/>
</dbReference>
<dbReference type="GO" id="GO:0005634">
    <property type="term" value="C:nucleus"/>
    <property type="evidence" value="ECO:0000318"/>
    <property type="project" value="GO_Central"/>
</dbReference>
<feature type="active site" description="N6-AMP-lysine intermediate" evidence="2">
    <location>
        <position position="128"/>
    </location>
</feature>
<dbReference type="GO" id="GO:0003972">
    <property type="term" value="F:RNA ligase (ATP) activity"/>
    <property type="evidence" value="ECO:0000318"/>
    <property type="project" value="GO_Central"/>
</dbReference>
<evidence type="ECO:0000259" key="4">
    <source>
        <dbReference type="Pfam" id="PF08303"/>
    </source>
</evidence>
<dbReference type="GO" id="GO:0032056">
    <property type="term" value="P:positive regulation of translation in response to stress"/>
    <property type="evidence" value="ECO:0007669"/>
    <property type="project" value="EnsemblFungi"/>
</dbReference>
<dbReference type="Pfam" id="PF08303">
    <property type="entry name" value="tRNA_lig_kinase"/>
    <property type="match status" value="1"/>
</dbReference>
<keyword evidence="8" id="KW-1185">Reference proteome</keyword>
<proteinExistence type="inferred from homology"/>
<comment type="similarity">
    <text evidence="1">Belongs to the TRL1 family.</text>
</comment>
<dbReference type="OrthoDB" id="276239at2759"/>
<evidence type="ECO:0000313" key="7">
    <source>
        <dbReference type="JaponicusDB" id="SJAG_00956"/>
    </source>
</evidence>
<dbReference type="PANTHER" id="PTHR32004">
    <property type="entry name" value="TRNA LIGASE"/>
    <property type="match status" value="1"/>
</dbReference>
<protein>
    <recommendedName>
        <fullName evidence="1">tRNA ligase</fullName>
        <ecNumber evidence="1">6.5.1.3</ecNumber>
    </recommendedName>
</protein>
<dbReference type="InterPro" id="IPR015966">
    <property type="entry name" value="tRNA_lig_kin_fungi"/>
</dbReference>
<dbReference type="PIRSF" id="PIRSF019634">
    <property type="entry name" value="tRNA_lig_yeast"/>
    <property type="match status" value="1"/>
</dbReference>
<keyword evidence="1 6" id="KW-0436">Ligase</keyword>
<dbReference type="RefSeq" id="XP_002172223.1">
    <property type="nucleotide sequence ID" value="XM_002172187.1"/>
</dbReference>
<dbReference type="GO" id="GO:0051730">
    <property type="term" value="F:GTP-dependent polyribonucleotide 5'-hydroxyl-kinase activity"/>
    <property type="evidence" value="ECO:0007669"/>
    <property type="project" value="EnsemblFungi"/>
</dbReference>
<dbReference type="GO" id="GO:0005637">
    <property type="term" value="C:nuclear inner membrane"/>
    <property type="evidence" value="ECO:0007669"/>
    <property type="project" value="EnsemblFungi"/>
</dbReference>
<dbReference type="GO" id="GO:0004113">
    <property type="term" value="F:2',3'-cyclic-nucleotide 3'-phosphodiesterase activity"/>
    <property type="evidence" value="ECO:0007669"/>
    <property type="project" value="EnsemblFungi"/>
</dbReference>